<dbReference type="Proteomes" id="UP000029507">
    <property type="component" value="Chromosome"/>
</dbReference>
<dbReference type="Pfam" id="PF03975">
    <property type="entry name" value="CheD"/>
    <property type="match status" value="1"/>
</dbReference>
<dbReference type="InterPro" id="IPR038592">
    <property type="entry name" value="CheD-like_sf"/>
</dbReference>
<comment type="function">
    <text evidence="3">Probably deamidates glutamine residues to glutamate on methyl-accepting chemotaxis receptors (MCPs), playing an important role in chemotaxis.</text>
</comment>
<dbReference type="PANTHER" id="PTHR35147:SF1">
    <property type="entry name" value="CHEMORECEPTOR GLUTAMINE DEAMIDASE CHED-RELATED"/>
    <property type="match status" value="1"/>
</dbReference>
<dbReference type="InterPro" id="IPR011324">
    <property type="entry name" value="Cytotoxic_necrot_fac-like_cat"/>
</dbReference>
<name>A0A089N6S1_9BACL</name>
<sequence>MIDEQSVIKVGMADLNVGIQDNIIRTTGLGSCVGLTMYDPGKKVGGMAHVMLPSSEIAREGMLNIAKFADTAIPELLNRLLQLGATRGRIVAKMAGGSQMFAFAGGNDTMRIGPRNVESCKLALEQLNIPLIAEDTGGSYGRTIEIACSSGLLYIRSVQKGVKEL</sequence>
<dbReference type="GO" id="GO:0050568">
    <property type="term" value="F:protein-glutamine glutaminase activity"/>
    <property type="evidence" value="ECO:0007669"/>
    <property type="project" value="UniProtKB-UniRule"/>
</dbReference>
<proteinExistence type="inferred from homology"/>
<dbReference type="KEGG" id="pste:PSTEL_16325"/>
<protein>
    <recommendedName>
        <fullName evidence="3">Probable chemoreceptor glutamine deamidase CheD</fullName>
        <ecNumber evidence="3">3.5.1.44</ecNumber>
    </recommendedName>
</protein>
<dbReference type="PANTHER" id="PTHR35147">
    <property type="entry name" value="CHEMORECEPTOR GLUTAMINE DEAMIDASE CHED-RELATED"/>
    <property type="match status" value="1"/>
</dbReference>
<gene>
    <name evidence="3" type="primary">cheD</name>
    <name evidence="4" type="ORF">PSTEL_16325</name>
</gene>
<comment type="similarity">
    <text evidence="3">Belongs to the CheD family.</text>
</comment>
<dbReference type="Gene3D" id="3.30.1330.200">
    <property type="match status" value="1"/>
</dbReference>
<dbReference type="RefSeq" id="WP_038696700.1">
    <property type="nucleotide sequence ID" value="NZ_CP009286.1"/>
</dbReference>
<dbReference type="STRING" id="169760.PSTEL_16325"/>
<evidence type="ECO:0000256" key="1">
    <source>
        <dbReference type="ARBA" id="ARBA00022500"/>
    </source>
</evidence>
<reference evidence="4 5" key="1">
    <citation type="submission" date="2014-08" db="EMBL/GenBank/DDBJ databases">
        <title>Comparative genomics of the Paenibacillus odorifer group.</title>
        <authorList>
            <person name="den Bakker H.C."/>
            <person name="Tsai Y.-C."/>
            <person name="Martin N."/>
            <person name="Korlach J."/>
            <person name="Wiedmann M."/>
        </authorList>
    </citation>
    <scope>NUCLEOTIDE SEQUENCE [LARGE SCALE GENOMIC DNA]</scope>
    <source>
        <strain evidence="4 5">DSM 14472</strain>
    </source>
</reference>
<keyword evidence="1 3" id="KW-0145">Chemotaxis</keyword>
<organism evidence="4 5">
    <name type="scientific">Paenibacillus stellifer</name>
    <dbReference type="NCBI Taxonomy" id="169760"/>
    <lineage>
        <taxon>Bacteria</taxon>
        <taxon>Bacillati</taxon>
        <taxon>Bacillota</taxon>
        <taxon>Bacilli</taxon>
        <taxon>Bacillales</taxon>
        <taxon>Paenibacillaceae</taxon>
        <taxon>Paenibacillus</taxon>
    </lineage>
</organism>
<dbReference type="EMBL" id="CP009286">
    <property type="protein sequence ID" value="AIQ64429.1"/>
    <property type="molecule type" value="Genomic_DNA"/>
</dbReference>
<evidence type="ECO:0000313" key="4">
    <source>
        <dbReference type="EMBL" id="AIQ64429.1"/>
    </source>
</evidence>
<keyword evidence="5" id="KW-1185">Reference proteome</keyword>
<dbReference type="HAMAP" id="MF_01440">
    <property type="entry name" value="CheD"/>
    <property type="match status" value="1"/>
</dbReference>
<dbReference type="InterPro" id="IPR005659">
    <property type="entry name" value="Chemorcpt_Glu_NH3ase_CheD"/>
</dbReference>
<evidence type="ECO:0000256" key="3">
    <source>
        <dbReference type="HAMAP-Rule" id="MF_01440"/>
    </source>
</evidence>
<dbReference type="CDD" id="cd16352">
    <property type="entry name" value="CheD"/>
    <property type="match status" value="1"/>
</dbReference>
<dbReference type="SUPFAM" id="SSF64438">
    <property type="entry name" value="CNF1/YfiH-like putative cysteine hydrolases"/>
    <property type="match status" value="1"/>
</dbReference>
<keyword evidence="2 3" id="KW-0378">Hydrolase</keyword>
<dbReference type="OrthoDB" id="9807202at2"/>
<evidence type="ECO:0000256" key="2">
    <source>
        <dbReference type="ARBA" id="ARBA00022801"/>
    </source>
</evidence>
<dbReference type="GO" id="GO:0006935">
    <property type="term" value="P:chemotaxis"/>
    <property type="evidence" value="ECO:0007669"/>
    <property type="project" value="UniProtKB-UniRule"/>
</dbReference>
<evidence type="ECO:0000313" key="5">
    <source>
        <dbReference type="Proteomes" id="UP000029507"/>
    </source>
</evidence>
<dbReference type="AlphaFoldDB" id="A0A089N6S1"/>
<dbReference type="EC" id="3.5.1.44" evidence="3"/>
<accession>A0A089N6S1</accession>
<comment type="catalytic activity">
    <reaction evidence="3">
        <text>L-glutaminyl-[protein] + H2O = L-glutamyl-[protein] + NH4(+)</text>
        <dbReference type="Rhea" id="RHEA:16441"/>
        <dbReference type="Rhea" id="RHEA-COMP:10207"/>
        <dbReference type="Rhea" id="RHEA-COMP:10208"/>
        <dbReference type="ChEBI" id="CHEBI:15377"/>
        <dbReference type="ChEBI" id="CHEBI:28938"/>
        <dbReference type="ChEBI" id="CHEBI:29973"/>
        <dbReference type="ChEBI" id="CHEBI:30011"/>
        <dbReference type="EC" id="3.5.1.44"/>
    </reaction>
</comment>
<dbReference type="HOGENOM" id="CLU_087854_2_0_9"/>